<name>A0ABN7ANH4_9HEMI</name>
<sequence length="97" mass="10599">MPSARISPVADVSDRGSSARGSATIDEVHPRKRRASREHFAGLLIAENAPGASLAAAPYQVLLFRVRRYFSFLFSSINNSNLILATFLETFSFLDGP</sequence>
<feature type="region of interest" description="Disordered" evidence="1">
    <location>
        <begin position="1"/>
        <end position="33"/>
    </location>
</feature>
<evidence type="ECO:0000313" key="3">
    <source>
        <dbReference type="Proteomes" id="UP001307889"/>
    </source>
</evidence>
<dbReference type="Proteomes" id="UP001307889">
    <property type="component" value="Chromosome 4"/>
</dbReference>
<reference evidence="2 3" key="1">
    <citation type="submission" date="2023-09" db="EMBL/GenBank/DDBJ databases">
        <title>Nesidiocoris tenuis whole genome shotgun sequence.</title>
        <authorList>
            <person name="Shibata T."/>
            <person name="Shimoda M."/>
            <person name="Kobayashi T."/>
            <person name="Uehara T."/>
        </authorList>
    </citation>
    <scope>NUCLEOTIDE SEQUENCE [LARGE SCALE GENOMIC DNA]</scope>
    <source>
        <strain evidence="2 3">Japan</strain>
    </source>
</reference>
<dbReference type="EMBL" id="AP028912">
    <property type="protein sequence ID" value="BES93618.1"/>
    <property type="molecule type" value="Genomic_DNA"/>
</dbReference>
<proteinExistence type="predicted"/>
<accession>A0ABN7ANH4</accession>
<protein>
    <submittedName>
        <fullName evidence="2">Uncharacterized protein</fullName>
    </submittedName>
</protein>
<keyword evidence="3" id="KW-1185">Reference proteome</keyword>
<evidence type="ECO:0000313" key="2">
    <source>
        <dbReference type="EMBL" id="BES93618.1"/>
    </source>
</evidence>
<organism evidence="2 3">
    <name type="scientific">Nesidiocoris tenuis</name>
    <dbReference type="NCBI Taxonomy" id="355587"/>
    <lineage>
        <taxon>Eukaryota</taxon>
        <taxon>Metazoa</taxon>
        <taxon>Ecdysozoa</taxon>
        <taxon>Arthropoda</taxon>
        <taxon>Hexapoda</taxon>
        <taxon>Insecta</taxon>
        <taxon>Pterygota</taxon>
        <taxon>Neoptera</taxon>
        <taxon>Paraneoptera</taxon>
        <taxon>Hemiptera</taxon>
        <taxon>Heteroptera</taxon>
        <taxon>Panheteroptera</taxon>
        <taxon>Cimicomorpha</taxon>
        <taxon>Miridae</taxon>
        <taxon>Dicyphina</taxon>
        <taxon>Nesidiocoris</taxon>
    </lineage>
</organism>
<gene>
    <name evidence="2" type="ORF">NTJ_06427</name>
</gene>
<evidence type="ECO:0000256" key="1">
    <source>
        <dbReference type="SAM" id="MobiDB-lite"/>
    </source>
</evidence>